<feature type="transmembrane region" description="Helical" evidence="8">
    <location>
        <begin position="476"/>
        <end position="497"/>
    </location>
</feature>
<reference evidence="11" key="2">
    <citation type="submission" date="2023-05" db="EMBL/GenBank/DDBJ databases">
        <authorList>
            <consortium name="Lawrence Berkeley National Laboratory"/>
            <person name="Steindorff A."/>
            <person name="Hensen N."/>
            <person name="Bonometti L."/>
            <person name="Westerberg I."/>
            <person name="Brannstrom I.O."/>
            <person name="Guillou S."/>
            <person name="Cros-Aarteil S."/>
            <person name="Calhoun S."/>
            <person name="Haridas S."/>
            <person name="Kuo A."/>
            <person name="Mondo S."/>
            <person name="Pangilinan J."/>
            <person name="Riley R."/>
            <person name="Labutti K."/>
            <person name="Andreopoulos B."/>
            <person name="Lipzen A."/>
            <person name="Chen C."/>
            <person name="Yanf M."/>
            <person name="Daum C."/>
            <person name="Ng V."/>
            <person name="Clum A."/>
            <person name="Ohm R."/>
            <person name="Martin F."/>
            <person name="Silar P."/>
            <person name="Natvig D."/>
            <person name="Lalanne C."/>
            <person name="Gautier V."/>
            <person name="Ament-Velasquez S.L."/>
            <person name="Kruys A."/>
            <person name="Hutchinson M.I."/>
            <person name="Powell A.J."/>
            <person name="Barry K."/>
            <person name="Miller A.N."/>
            <person name="Grigoriev I.V."/>
            <person name="Debuchy R."/>
            <person name="Gladieux P."/>
            <person name="Thoren M.H."/>
            <person name="Johannesson H."/>
        </authorList>
    </citation>
    <scope>NUCLEOTIDE SEQUENCE</scope>
    <source>
        <strain evidence="11">PSN309</strain>
    </source>
</reference>
<feature type="chain" id="PRO_5042875569" evidence="9">
    <location>
        <begin position="28"/>
        <end position="915"/>
    </location>
</feature>
<comment type="caution">
    <text evidence="11">The sequence shown here is derived from an EMBL/GenBank/DDBJ whole genome shotgun (WGS) entry which is preliminary data.</text>
</comment>
<comment type="subcellular location">
    <subcellularLocation>
        <location evidence="1">Membrane</location>
        <topology evidence="1">Multi-pass membrane protein</topology>
    </subcellularLocation>
</comment>
<keyword evidence="3 8" id="KW-0812">Transmembrane</keyword>
<sequence length="915" mass="100340">MARSKNGPPGPLYLLVSGLLFAASTQARQVMYTWGTDLHGVTRELPANRDPALYTGDYGDCLGGQSLLKISKLDAAYYADNMTIVLHLDGTSNAFKNESLMMRIAVDACTSLWILLGGRRYIDTSRLVDGENRLDMIINPCHLNIASLCPLLENVPVQAWAEIRVGPQQVGGIPEIAYEIPDLEGTTQLQLFSNRTESQIACFQAPMKNGKSVAHAYVIAPVLGAFTLVAILGSFLSAVYGVSVPHMRMHHAHSLSVLVVFETFQTIFLSGMFSVAWPSILVAWRTNFAWAAGFVDGTPFVRAVHSFAGTEGNASQLGSPASTDGSVPSNIYAAGTAEQASQVISKRSTLHASDPWAYEWGGDPVLPGFPLPGTWFGFPATLAAVDVPAAGAFLVGLIWFAIAVGAVLAAVGGLKLVLEVSASLRWIKEGRLAYFRTHWVGFLCHGIMRTLVVGFGVLMTLTMFQLTIRSSLGPMAVASVLFFLLLMGMLSFVAYACRARTRHGTLTVSPDRVVVYRATTALRPAWESTAKEQDWEVRPVFRIPLRRIRYVHQDPDRLGVHEDAGFVKRFSWLTGRYRRTRWWFLAYCLAYRFCRAALLGGARQTPRAQVYGVLVVDILNFAVTVILNPWEGERNTAMAVWILNICKVITGGISIAFLPSFDTNRMVATVLGIIIIVIQGCTVLALLILIILSAISTRFSLLRNREDVRPPWLDNVRIRYFEKMETKAQDQRQHPLAKVQEEDIKEPAPLTKPPFSVAQIRRNPKIEDEQDSDDDTIYEAQNRTGAKEQHDAGSRGPRGRAGQTCSVRSARLGSGSLPRGGRVSRMSWSSRDFGDASLDRPDSTLARRLSGVTFAVGMDGTSSMSKHGSIMSGSSSAVVRPQNSYRSFRTTSSSGSTPTRESFTASPLPCLEEMK</sequence>
<dbReference type="GO" id="GO:0009272">
    <property type="term" value="P:fungal-type cell wall biogenesis"/>
    <property type="evidence" value="ECO:0007669"/>
    <property type="project" value="TreeGrafter"/>
</dbReference>
<dbReference type="InterPro" id="IPR040241">
    <property type="entry name" value="TRP_Flc/Pkd2-like"/>
</dbReference>
<feature type="transmembrane region" description="Helical" evidence="8">
    <location>
        <begin position="392"/>
        <end position="418"/>
    </location>
</feature>
<feature type="transmembrane region" description="Helical" evidence="8">
    <location>
        <begin position="439"/>
        <end position="464"/>
    </location>
</feature>
<dbReference type="GO" id="GO:0016020">
    <property type="term" value="C:membrane"/>
    <property type="evidence" value="ECO:0007669"/>
    <property type="project" value="UniProtKB-SubCell"/>
</dbReference>
<feature type="transmembrane region" description="Helical" evidence="8">
    <location>
        <begin position="639"/>
        <end position="658"/>
    </location>
</feature>
<evidence type="ECO:0000256" key="9">
    <source>
        <dbReference type="SAM" id="SignalP"/>
    </source>
</evidence>
<dbReference type="SMART" id="SM01320">
    <property type="entry name" value="TRP_N"/>
    <property type="match status" value="1"/>
</dbReference>
<feature type="compositionally biased region" description="Low complexity" evidence="7">
    <location>
        <begin position="884"/>
        <end position="902"/>
    </location>
</feature>
<name>A0AAN6WVV1_9PEZI</name>
<evidence type="ECO:0000256" key="6">
    <source>
        <dbReference type="ARBA" id="ARBA00023136"/>
    </source>
</evidence>
<dbReference type="GO" id="GO:0055085">
    <property type="term" value="P:transmembrane transport"/>
    <property type="evidence" value="ECO:0007669"/>
    <property type="project" value="TreeGrafter"/>
</dbReference>
<feature type="compositionally biased region" description="Basic and acidic residues" evidence="7">
    <location>
        <begin position="729"/>
        <end position="746"/>
    </location>
</feature>
<feature type="transmembrane region" description="Helical" evidence="8">
    <location>
        <begin position="608"/>
        <end position="627"/>
    </location>
</feature>
<feature type="transmembrane region" description="Helical" evidence="8">
    <location>
        <begin position="216"/>
        <end position="243"/>
    </location>
</feature>
<dbReference type="EMBL" id="MU864378">
    <property type="protein sequence ID" value="KAK4189184.1"/>
    <property type="molecule type" value="Genomic_DNA"/>
</dbReference>
<evidence type="ECO:0000256" key="4">
    <source>
        <dbReference type="ARBA" id="ARBA00022729"/>
    </source>
</evidence>
<gene>
    <name evidence="11" type="ORF">QBC35DRAFT_152644</name>
</gene>
<evidence type="ECO:0000256" key="2">
    <source>
        <dbReference type="ARBA" id="ARBA00010642"/>
    </source>
</evidence>
<evidence type="ECO:0000256" key="3">
    <source>
        <dbReference type="ARBA" id="ARBA00022692"/>
    </source>
</evidence>
<protein>
    <submittedName>
        <fullName evidence="11">Flavin carrier protein 2</fullName>
    </submittedName>
</protein>
<feature type="compositionally biased region" description="Acidic residues" evidence="7">
    <location>
        <begin position="768"/>
        <end position="777"/>
    </location>
</feature>
<evidence type="ECO:0000259" key="10">
    <source>
        <dbReference type="SMART" id="SM01320"/>
    </source>
</evidence>
<keyword evidence="4 9" id="KW-0732">Signal</keyword>
<keyword evidence="6 8" id="KW-0472">Membrane</keyword>
<feature type="transmembrane region" description="Helical" evidence="8">
    <location>
        <begin position="255"/>
        <end position="277"/>
    </location>
</feature>
<feature type="region of interest" description="Disordered" evidence="7">
    <location>
        <begin position="729"/>
        <end position="841"/>
    </location>
</feature>
<evidence type="ECO:0000313" key="12">
    <source>
        <dbReference type="Proteomes" id="UP001302126"/>
    </source>
</evidence>
<feature type="compositionally biased region" description="Low complexity" evidence="7">
    <location>
        <begin position="862"/>
        <end position="876"/>
    </location>
</feature>
<accession>A0AAN6WVV1</accession>
<keyword evidence="12" id="KW-1185">Reference proteome</keyword>
<feature type="transmembrane region" description="Helical" evidence="8">
    <location>
        <begin position="670"/>
        <end position="695"/>
    </location>
</feature>
<dbReference type="AlphaFoldDB" id="A0AAN6WVV1"/>
<comment type="similarity">
    <text evidence="2">Belongs to the transient receptor potential (TRP) ion channel family.</text>
</comment>
<dbReference type="Pfam" id="PF14558">
    <property type="entry name" value="TRP_N"/>
    <property type="match status" value="1"/>
</dbReference>
<dbReference type="Pfam" id="PF06011">
    <property type="entry name" value="TRP"/>
    <property type="match status" value="1"/>
</dbReference>
<evidence type="ECO:0000256" key="5">
    <source>
        <dbReference type="ARBA" id="ARBA00022989"/>
    </source>
</evidence>
<keyword evidence="5 8" id="KW-1133">Transmembrane helix</keyword>
<dbReference type="Proteomes" id="UP001302126">
    <property type="component" value="Unassembled WGS sequence"/>
</dbReference>
<feature type="domain" description="ML-like" evidence="10">
    <location>
        <begin position="51"/>
        <end position="214"/>
    </location>
</feature>
<reference evidence="11" key="1">
    <citation type="journal article" date="2023" name="Mol. Phylogenet. Evol.">
        <title>Genome-scale phylogeny and comparative genomics of the fungal order Sordariales.</title>
        <authorList>
            <person name="Hensen N."/>
            <person name="Bonometti L."/>
            <person name="Westerberg I."/>
            <person name="Brannstrom I.O."/>
            <person name="Guillou S."/>
            <person name="Cros-Aarteil S."/>
            <person name="Calhoun S."/>
            <person name="Haridas S."/>
            <person name="Kuo A."/>
            <person name="Mondo S."/>
            <person name="Pangilinan J."/>
            <person name="Riley R."/>
            <person name="LaButti K."/>
            <person name="Andreopoulos B."/>
            <person name="Lipzen A."/>
            <person name="Chen C."/>
            <person name="Yan M."/>
            <person name="Daum C."/>
            <person name="Ng V."/>
            <person name="Clum A."/>
            <person name="Steindorff A."/>
            <person name="Ohm R.A."/>
            <person name="Martin F."/>
            <person name="Silar P."/>
            <person name="Natvig D.O."/>
            <person name="Lalanne C."/>
            <person name="Gautier V."/>
            <person name="Ament-Velasquez S.L."/>
            <person name="Kruys A."/>
            <person name="Hutchinson M.I."/>
            <person name="Powell A.J."/>
            <person name="Barry K."/>
            <person name="Miller A.N."/>
            <person name="Grigoriev I.V."/>
            <person name="Debuchy R."/>
            <person name="Gladieux P."/>
            <person name="Hiltunen Thoren M."/>
            <person name="Johannesson H."/>
        </authorList>
    </citation>
    <scope>NUCLEOTIDE SEQUENCE</scope>
    <source>
        <strain evidence="11">PSN309</strain>
    </source>
</reference>
<evidence type="ECO:0000256" key="8">
    <source>
        <dbReference type="SAM" id="Phobius"/>
    </source>
</evidence>
<organism evidence="11 12">
    <name type="scientific">Podospora australis</name>
    <dbReference type="NCBI Taxonomy" id="1536484"/>
    <lineage>
        <taxon>Eukaryota</taxon>
        <taxon>Fungi</taxon>
        <taxon>Dikarya</taxon>
        <taxon>Ascomycota</taxon>
        <taxon>Pezizomycotina</taxon>
        <taxon>Sordariomycetes</taxon>
        <taxon>Sordariomycetidae</taxon>
        <taxon>Sordariales</taxon>
        <taxon>Podosporaceae</taxon>
        <taxon>Podospora</taxon>
    </lineage>
</organism>
<evidence type="ECO:0000256" key="1">
    <source>
        <dbReference type="ARBA" id="ARBA00004141"/>
    </source>
</evidence>
<feature type="region of interest" description="Disordered" evidence="7">
    <location>
        <begin position="862"/>
        <end position="915"/>
    </location>
</feature>
<evidence type="ECO:0000256" key="7">
    <source>
        <dbReference type="SAM" id="MobiDB-lite"/>
    </source>
</evidence>
<feature type="compositionally biased region" description="Basic and acidic residues" evidence="7">
    <location>
        <begin position="832"/>
        <end position="841"/>
    </location>
</feature>
<dbReference type="PANTHER" id="PTHR31145:SF7">
    <property type="entry name" value="TRP-LIKE ION CHANNEL"/>
    <property type="match status" value="1"/>
</dbReference>
<feature type="compositionally biased region" description="Low complexity" evidence="7">
    <location>
        <begin position="808"/>
        <end position="825"/>
    </location>
</feature>
<evidence type="ECO:0000313" key="11">
    <source>
        <dbReference type="EMBL" id="KAK4189184.1"/>
    </source>
</evidence>
<proteinExistence type="inferred from homology"/>
<dbReference type="InterPro" id="IPR032800">
    <property type="entry name" value="TRP_N"/>
</dbReference>
<feature type="signal peptide" evidence="9">
    <location>
        <begin position="1"/>
        <end position="27"/>
    </location>
</feature>
<dbReference type="PANTHER" id="PTHR31145">
    <property type="entry name" value="INTEGRAL MEMBRANE PROTEIN (AFU_ORTHOLOGUE AFUA_7G01610)"/>
    <property type="match status" value="1"/>
</dbReference>
<dbReference type="InterPro" id="IPR010308">
    <property type="entry name" value="TRP_C"/>
</dbReference>